<dbReference type="Gene3D" id="3.60.21.10">
    <property type="match status" value="1"/>
</dbReference>
<dbReference type="EMBL" id="QLTA01000002">
    <property type="protein sequence ID" value="RAR86183.1"/>
    <property type="molecule type" value="Genomic_DNA"/>
</dbReference>
<evidence type="ECO:0008006" key="4">
    <source>
        <dbReference type="Google" id="ProtNLM"/>
    </source>
</evidence>
<dbReference type="PANTHER" id="PTHR34211">
    <property type="entry name" value="CALCINEURIN-LIKE METALLO-PHOSPHOESTERASE SUPERFAMILY PROTEIN"/>
    <property type="match status" value="1"/>
</dbReference>
<comment type="caution">
    <text evidence="2">The sequence shown here is derived from an EMBL/GenBank/DDBJ whole genome shotgun (WGS) entry which is preliminary data.</text>
</comment>
<evidence type="ECO:0000313" key="3">
    <source>
        <dbReference type="Proteomes" id="UP000248856"/>
    </source>
</evidence>
<feature type="transmembrane region" description="Helical" evidence="1">
    <location>
        <begin position="509"/>
        <end position="533"/>
    </location>
</feature>
<keyword evidence="1" id="KW-0472">Membrane</keyword>
<feature type="transmembrane region" description="Helical" evidence="1">
    <location>
        <begin position="377"/>
        <end position="395"/>
    </location>
</feature>
<dbReference type="OrthoDB" id="500534at2"/>
<protein>
    <recommendedName>
        <fullName evidence="4">Calcineurin-like phosphoesterase family protein</fullName>
    </recommendedName>
</protein>
<dbReference type="Proteomes" id="UP000248856">
    <property type="component" value="Unassembled WGS sequence"/>
</dbReference>
<feature type="transmembrane region" description="Helical" evidence="1">
    <location>
        <begin position="432"/>
        <end position="455"/>
    </location>
</feature>
<evidence type="ECO:0000256" key="1">
    <source>
        <dbReference type="SAM" id="Phobius"/>
    </source>
</evidence>
<keyword evidence="1" id="KW-0812">Transmembrane</keyword>
<dbReference type="AlphaFoldDB" id="A0A328ZMD1"/>
<proteinExistence type="predicted"/>
<dbReference type="PANTHER" id="PTHR34211:SF3">
    <property type="entry name" value="CALCINEURIN-LIKE METALLO-PHOSPHOESTERASE SUPERFAMILY PROTEIN"/>
    <property type="match status" value="1"/>
</dbReference>
<name>A0A328ZMD1_9BURK</name>
<keyword evidence="1" id="KW-1133">Transmembrane helix</keyword>
<accession>A0A328ZMD1</accession>
<gene>
    <name evidence="2" type="ORF">AX018_1002144</name>
</gene>
<evidence type="ECO:0000313" key="2">
    <source>
        <dbReference type="EMBL" id="RAR86183.1"/>
    </source>
</evidence>
<reference evidence="2 3" key="1">
    <citation type="submission" date="2018-06" db="EMBL/GenBank/DDBJ databases">
        <title>Genomic Encyclopedia of Archaeal and Bacterial Type Strains, Phase II (KMG-II): from individual species to whole genera.</title>
        <authorList>
            <person name="Goeker M."/>
        </authorList>
    </citation>
    <scope>NUCLEOTIDE SEQUENCE [LARGE SCALE GENOMIC DNA]</scope>
    <source>
        <strain evidence="2 3">CFPB 3232</strain>
    </source>
</reference>
<organism evidence="2 3">
    <name type="scientific">Paracidovorax anthurii</name>
    <dbReference type="NCBI Taxonomy" id="78229"/>
    <lineage>
        <taxon>Bacteria</taxon>
        <taxon>Pseudomonadati</taxon>
        <taxon>Pseudomonadota</taxon>
        <taxon>Betaproteobacteria</taxon>
        <taxon>Burkholderiales</taxon>
        <taxon>Comamonadaceae</taxon>
        <taxon>Paracidovorax</taxon>
    </lineage>
</organism>
<dbReference type="SUPFAM" id="SSF56300">
    <property type="entry name" value="Metallo-dependent phosphatases"/>
    <property type="match status" value="1"/>
</dbReference>
<dbReference type="RefSeq" id="WP_111875603.1">
    <property type="nucleotide sequence ID" value="NZ_CBCSGC010000109.1"/>
</dbReference>
<dbReference type="InterPro" id="IPR029052">
    <property type="entry name" value="Metallo-depent_PP-like"/>
</dbReference>
<sequence length="634" mass="69534">MKPNASPHSRIEFYTHERMVNWLGPLQLLQTGLRTAVAVTLGAFADPREVQAALKPSSTNPPVDVPADAEGGVWVDYLADTGDGWDSTYSMALCVSQDVRLREPDLTLPRGRVLLLGGDQVYPTPARNGYRTRFLDPFRAASPAPVPTDPPKDPDEPVAVADPRVIVATPGNHDWYDGLRGFAQLFCNGKPVGDWQTRQRTSYYALRLPGGWWVWGLDLQLESAIDRPQREYFEQMKLLLQPGDRVVVCTPEPSWVDEAERVAREDQKTLPSIETQTPRFRSLRDIEQLLGAHLAAVLAGDSHHYARYAPQAGTAGPQRITCGGGGAFLHGTHQLPDPPKPIAVAGVRQHYALKGVYPDKRTSERLRNRAWRLPTRNLSFCGVLAVLYLLFVWMVQSASKVPHPARGSLSLMEKLAQLEATWGHVGEAWHQLFWAMAHSPSSVVFALAIIASCAALSASGVKRGTQLAFAAGALHGLLHLGLAVGLLWLMGRVNLTHLGWSADDLRQVALFGLETLLLGGGFGGLLFGIWMVLANALWGLHGEEVLSSQCIADHKCFLRMHFTPAGLTIYPLKLDKVCRRWSMGHGVQQLARVKRTWRLRVAAGAVGPRFVPAAGQASPVASLQLIEPPITIPR</sequence>
<keyword evidence="3" id="KW-1185">Reference proteome</keyword>
<feature type="transmembrane region" description="Helical" evidence="1">
    <location>
        <begin position="467"/>
        <end position="489"/>
    </location>
</feature>